<dbReference type="GO" id="GO:1903479">
    <property type="term" value="P:mitotic actomyosin contractile ring assembly actin filament organization"/>
    <property type="evidence" value="ECO:0007669"/>
    <property type="project" value="TreeGrafter"/>
</dbReference>
<evidence type="ECO:0000313" key="2">
    <source>
        <dbReference type="Proteomes" id="UP000190648"/>
    </source>
</evidence>
<comment type="caution">
    <text evidence="1">The sequence shown here is derived from an EMBL/GenBank/DDBJ whole genome shotgun (WGS) entry which is preliminary data.</text>
</comment>
<dbReference type="OrthoDB" id="775356at2759"/>
<sequence length="612" mass="66968">MSFAFNQGDVQGQWQVCEGLGSSCFHLGHPQKAIGHYKEALTLLSHCQDTPRSARERVVHKLTDAIQHQLCLHGRLSHQGGWAPTLQLVHHGPSHPPPSLSPPVHAAVLAINEAVERGVVPETLAALRNPSAMLRDLRQALAGAYQDVLQRAKLEKGSNARNRYLQGIPEGEDIYDRCLTQAEIQGNINKVNVLGALEEVDDALERQDAPGLLRALQDPVLALRHLQRDNLDRYLEQLSADREQKALDLGYMELLEQEELVAGILVANKRGDEERAMLQAISRINAAIRRGTPAQTLEALMDPAAQLPAVYPPAAPLYQHQLAQLQRQHPRGELGQEELFVAVEMLSAVVLVNRALDARDARGLWSSLASPALGLAAVEDANAQRYFEDLMQLKGQCREAGAEFLSWNDIQDSVNNTNSSVQEENDRVLAVRLINEALEQPDPEKTLAALLLPAAALPGIVLPTARRYHDVLVRARRLKAQATEDDGAELWWEEIQEGVCRANQDTAAARSMALGMAAINQAIKEGKAAQTLRVLLNPAVSLRGVVSACAAAYQDRLAALMATRSHAGNSWGCKTFPLSKEPRVQQLLEETVANLQGKGSSYSTESKKSKAI</sequence>
<protein>
    <submittedName>
        <fullName evidence="1">Uncharacterized protein</fullName>
    </submittedName>
</protein>
<reference evidence="1 2" key="1">
    <citation type="submission" date="2016-02" db="EMBL/GenBank/DDBJ databases">
        <title>Band-tailed pigeon sequencing and assembly.</title>
        <authorList>
            <person name="Soares A.E."/>
            <person name="Novak B.J."/>
            <person name="Rice E.S."/>
            <person name="O'Connell B."/>
            <person name="Chang D."/>
            <person name="Weber S."/>
            <person name="Shapiro B."/>
        </authorList>
    </citation>
    <scope>NUCLEOTIDE SEQUENCE [LARGE SCALE GENOMIC DNA]</scope>
    <source>
        <strain evidence="1">BTP2013</strain>
        <tissue evidence="1">Blood</tissue>
    </source>
</reference>
<dbReference type="PANTHER" id="PTHR14149">
    <property type="entry name" value="RAS GTPASE-ACTIVATING PROTEIN WITH IQ MOTIF"/>
    <property type="match status" value="1"/>
</dbReference>
<proteinExistence type="predicted"/>
<evidence type="ECO:0000313" key="1">
    <source>
        <dbReference type="EMBL" id="OPJ71918.1"/>
    </source>
</evidence>
<organism evidence="1 2">
    <name type="scientific">Patagioenas fasciata monilis</name>
    <dbReference type="NCBI Taxonomy" id="372326"/>
    <lineage>
        <taxon>Eukaryota</taxon>
        <taxon>Metazoa</taxon>
        <taxon>Chordata</taxon>
        <taxon>Craniata</taxon>
        <taxon>Vertebrata</taxon>
        <taxon>Euteleostomi</taxon>
        <taxon>Archelosauria</taxon>
        <taxon>Archosauria</taxon>
        <taxon>Dinosauria</taxon>
        <taxon>Saurischia</taxon>
        <taxon>Theropoda</taxon>
        <taxon>Coelurosauria</taxon>
        <taxon>Aves</taxon>
        <taxon>Neognathae</taxon>
        <taxon>Neoaves</taxon>
        <taxon>Columbimorphae</taxon>
        <taxon>Columbiformes</taxon>
        <taxon>Columbidae</taxon>
        <taxon>Patagioenas</taxon>
    </lineage>
</organism>
<dbReference type="STRING" id="372326.A0A1V4JIC9"/>
<keyword evidence="2" id="KW-1185">Reference proteome</keyword>
<dbReference type="GO" id="GO:0005938">
    <property type="term" value="C:cell cortex"/>
    <property type="evidence" value="ECO:0007669"/>
    <property type="project" value="TreeGrafter"/>
</dbReference>
<dbReference type="GO" id="GO:0005096">
    <property type="term" value="F:GTPase activator activity"/>
    <property type="evidence" value="ECO:0007669"/>
    <property type="project" value="TreeGrafter"/>
</dbReference>
<dbReference type="PANTHER" id="PTHR14149:SF10">
    <property type="entry name" value="RAS GTPASE-ACTIVATING-LIKE PROTEIN IQGAP3"/>
    <property type="match status" value="1"/>
</dbReference>
<dbReference type="Proteomes" id="UP000190648">
    <property type="component" value="Unassembled WGS sequence"/>
</dbReference>
<name>A0A1V4JIC9_PATFA</name>
<gene>
    <name evidence="1" type="ORF">AV530_000385</name>
</gene>
<dbReference type="GO" id="GO:0051015">
    <property type="term" value="F:actin filament binding"/>
    <property type="evidence" value="ECO:0007669"/>
    <property type="project" value="TreeGrafter"/>
</dbReference>
<dbReference type="AlphaFoldDB" id="A0A1V4JIC9"/>
<accession>A0A1V4JIC9</accession>
<dbReference type="EMBL" id="LSYS01007316">
    <property type="protein sequence ID" value="OPJ71918.1"/>
    <property type="molecule type" value="Genomic_DNA"/>
</dbReference>
<dbReference type="GO" id="GO:0005516">
    <property type="term" value="F:calmodulin binding"/>
    <property type="evidence" value="ECO:0007669"/>
    <property type="project" value="TreeGrafter"/>
</dbReference>